<dbReference type="RefSeq" id="WP_132254218.1">
    <property type="nucleotide sequence ID" value="NZ_SMAL01000019.1"/>
</dbReference>
<organism evidence="1 2">
    <name type="scientific">Natranaerovirga pectinivora</name>
    <dbReference type="NCBI Taxonomy" id="682400"/>
    <lineage>
        <taxon>Bacteria</taxon>
        <taxon>Bacillati</taxon>
        <taxon>Bacillota</taxon>
        <taxon>Clostridia</taxon>
        <taxon>Lachnospirales</taxon>
        <taxon>Natranaerovirgaceae</taxon>
        <taxon>Natranaerovirga</taxon>
    </lineage>
</organism>
<gene>
    <name evidence="1" type="ORF">EDC18_1194</name>
</gene>
<comment type="caution">
    <text evidence="1">The sequence shown here is derived from an EMBL/GenBank/DDBJ whole genome shotgun (WGS) entry which is preliminary data.</text>
</comment>
<dbReference type="AlphaFoldDB" id="A0A4R3MDT7"/>
<reference evidence="1 2" key="1">
    <citation type="submission" date="2019-03" db="EMBL/GenBank/DDBJ databases">
        <title>Genomic Encyclopedia of Type Strains, Phase IV (KMG-IV): sequencing the most valuable type-strain genomes for metagenomic binning, comparative biology and taxonomic classification.</title>
        <authorList>
            <person name="Goeker M."/>
        </authorList>
    </citation>
    <scope>NUCLEOTIDE SEQUENCE [LARGE SCALE GENOMIC DNA]</scope>
    <source>
        <strain evidence="1 2">DSM 24629</strain>
    </source>
</reference>
<dbReference type="EMBL" id="SMAL01000019">
    <property type="protein sequence ID" value="TCT11616.1"/>
    <property type="molecule type" value="Genomic_DNA"/>
</dbReference>
<proteinExistence type="predicted"/>
<evidence type="ECO:0000313" key="1">
    <source>
        <dbReference type="EMBL" id="TCT11616.1"/>
    </source>
</evidence>
<dbReference type="InterPro" id="IPR027417">
    <property type="entry name" value="P-loop_NTPase"/>
</dbReference>
<sequence length="173" mass="20143">MPNGIIVFGANGSGKSTIARELAEVLNYKYMDIEEYHFIESEIPYTKARTREECLNLMLEDINTHKNFVLSAVTGDFDDYIESMYSFAVLLVAPLEIRIDRVKRRAFVRHGERISEGGDMYKQHLEFVEFVRTRTSDRIAQWNEKLKCPVITIDSTKPISENIELIVQEYFHL</sequence>
<dbReference type="InterPro" id="IPR052922">
    <property type="entry name" value="Cytidylate_Kinase-2"/>
</dbReference>
<dbReference type="GO" id="GO:0016301">
    <property type="term" value="F:kinase activity"/>
    <property type="evidence" value="ECO:0007669"/>
    <property type="project" value="UniProtKB-KW"/>
</dbReference>
<dbReference type="Gene3D" id="3.40.50.300">
    <property type="entry name" value="P-loop containing nucleotide triphosphate hydrolases"/>
    <property type="match status" value="1"/>
</dbReference>
<accession>A0A4R3MDT7</accession>
<dbReference type="SUPFAM" id="SSF52540">
    <property type="entry name" value="P-loop containing nucleoside triphosphate hydrolases"/>
    <property type="match status" value="1"/>
</dbReference>
<dbReference type="Proteomes" id="UP000294902">
    <property type="component" value="Unassembled WGS sequence"/>
</dbReference>
<name>A0A4R3MDT7_9FIRM</name>
<keyword evidence="2" id="KW-1185">Reference proteome</keyword>
<dbReference type="Pfam" id="PF13238">
    <property type="entry name" value="AAA_18"/>
    <property type="match status" value="1"/>
</dbReference>
<evidence type="ECO:0000313" key="2">
    <source>
        <dbReference type="Proteomes" id="UP000294902"/>
    </source>
</evidence>
<keyword evidence="1" id="KW-0418">Kinase</keyword>
<keyword evidence="1" id="KW-0808">Transferase</keyword>
<dbReference type="OrthoDB" id="9800332at2"/>
<protein>
    <submittedName>
        <fullName evidence="1">Shikimate kinase</fullName>
    </submittedName>
</protein>
<dbReference type="PANTHER" id="PTHR37816">
    <property type="entry name" value="YALI0E33011P"/>
    <property type="match status" value="1"/>
</dbReference>
<dbReference type="PANTHER" id="PTHR37816:SF2">
    <property type="entry name" value="DNA TOPOLOGY MODULATION PROTEIN FLAR-RELATED PROTEIN"/>
    <property type="match status" value="1"/>
</dbReference>